<organism evidence="1 2">
    <name type="scientific">Zingiber officinale</name>
    <name type="common">Ginger</name>
    <name type="synonym">Amomum zingiber</name>
    <dbReference type="NCBI Taxonomy" id="94328"/>
    <lineage>
        <taxon>Eukaryota</taxon>
        <taxon>Viridiplantae</taxon>
        <taxon>Streptophyta</taxon>
        <taxon>Embryophyta</taxon>
        <taxon>Tracheophyta</taxon>
        <taxon>Spermatophyta</taxon>
        <taxon>Magnoliopsida</taxon>
        <taxon>Liliopsida</taxon>
        <taxon>Zingiberales</taxon>
        <taxon>Zingiberaceae</taxon>
        <taxon>Zingiber</taxon>
    </lineage>
</organism>
<protein>
    <submittedName>
        <fullName evidence="1">Uncharacterized protein</fullName>
    </submittedName>
</protein>
<sequence>MRHSTDGNRRQWSHGRQLSVAPLGAMQRSSSAASTHYMVTLAGLDVATTSITADDAPKATVVLCLCYDKISNCALKWKAFVPFLEVDHLKMEGDLLSMASTQRLKLFQGSQAFPSNLHRLLLSKLSILRNLGDKESW</sequence>
<name>A0A8J5GE73_ZINOF</name>
<keyword evidence="2" id="KW-1185">Reference proteome</keyword>
<evidence type="ECO:0000313" key="2">
    <source>
        <dbReference type="Proteomes" id="UP000734854"/>
    </source>
</evidence>
<evidence type="ECO:0000313" key="1">
    <source>
        <dbReference type="EMBL" id="KAG6501784.1"/>
    </source>
</evidence>
<gene>
    <name evidence="1" type="ORF">ZIOFF_041668</name>
</gene>
<comment type="caution">
    <text evidence="1">The sequence shown here is derived from an EMBL/GenBank/DDBJ whole genome shotgun (WGS) entry which is preliminary data.</text>
</comment>
<accession>A0A8J5GE73</accession>
<dbReference type="EMBL" id="JACMSC010000011">
    <property type="protein sequence ID" value="KAG6501784.1"/>
    <property type="molecule type" value="Genomic_DNA"/>
</dbReference>
<reference evidence="1 2" key="1">
    <citation type="submission" date="2020-08" db="EMBL/GenBank/DDBJ databases">
        <title>Plant Genome Project.</title>
        <authorList>
            <person name="Zhang R.-G."/>
        </authorList>
    </citation>
    <scope>NUCLEOTIDE SEQUENCE [LARGE SCALE GENOMIC DNA]</scope>
    <source>
        <tissue evidence="1">Rhizome</tissue>
    </source>
</reference>
<dbReference type="AlphaFoldDB" id="A0A8J5GE73"/>
<proteinExistence type="predicted"/>
<dbReference type="Proteomes" id="UP000734854">
    <property type="component" value="Unassembled WGS sequence"/>
</dbReference>